<keyword evidence="4 6" id="KW-1133">Transmembrane helix</keyword>
<evidence type="ECO:0000313" key="8">
    <source>
        <dbReference type="Proteomes" id="UP001183535"/>
    </source>
</evidence>
<reference evidence="8" key="1">
    <citation type="submission" date="2023-07" db="EMBL/GenBank/DDBJ databases">
        <title>30 novel species of actinomycetes from the DSMZ collection.</title>
        <authorList>
            <person name="Nouioui I."/>
        </authorList>
    </citation>
    <scope>NUCLEOTIDE SEQUENCE [LARGE SCALE GENOMIC DNA]</scope>
    <source>
        <strain evidence="8">DSM 41981</strain>
    </source>
</reference>
<evidence type="ECO:0000256" key="1">
    <source>
        <dbReference type="ARBA" id="ARBA00004651"/>
    </source>
</evidence>
<evidence type="ECO:0000256" key="2">
    <source>
        <dbReference type="ARBA" id="ARBA00022475"/>
    </source>
</evidence>
<dbReference type="RefSeq" id="WP_093829517.1">
    <property type="nucleotide sequence ID" value="NZ_JAVRES010000006.1"/>
</dbReference>
<evidence type="ECO:0000313" key="7">
    <source>
        <dbReference type="EMBL" id="MDT0436325.1"/>
    </source>
</evidence>
<dbReference type="AlphaFoldDB" id="A0ABD5ER47"/>
<keyword evidence="8" id="KW-1185">Reference proteome</keyword>
<dbReference type="GO" id="GO:0005886">
    <property type="term" value="C:plasma membrane"/>
    <property type="evidence" value="ECO:0007669"/>
    <property type="project" value="UniProtKB-SubCell"/>
</dbReference>
<feature type="transmembrane region" description="Helical" evidence="6">
    <location>
        <begin position="62"/>
        <end position="79"/>
    </location>
</feature>
<feature type="transmembrane region" description="Helical" evidence="6">
    <location>
        <begin position="109"/>
        <end position="127"/>
    </location>
</feature>
<feature type="transmembrane region" description="Helical" evidence="6">
    <location>
        <begin position="134"/>
        <end position="152"/>
    </location>
</feature>
<feature type="transmembrane region" description="Helical" evidence="6">
    <location>
        <begin position="158"/>
        <end position="179"/>
    </location>
</feature>
<dbReference type="InterPro" id="IPR010343">
    <property type="entry name" value="ArAE_1"/>
</dbReference>
<protein>
    <submittedName>
        <fullName evidence="7">Aromatic acid exporter family protein</fullName>
    </submittedName>
</protein>
<sequence length="396" mass="43236">MARGETGAGTPGRWARARAWWLRALRHEGTERLTLLWTGKAALAATLAWTVAHVLLDARSPAFAPFSAVTTMYVTVYRSLVQSLRYLVAVTLGVAVQAALGFLAGPDVLTFAIVAVVALVIGRTGLLGDQGPQVATAAFFAFSTYVAAADHADRVAQLGQIVLLVLIGCAIGTAVNLAVAPPLRYRSAEHGVRVLARTLYELTSDMYPALRDGVLEAEDTGRWRERSSWSGGFVAQARADLDIARESVPFNPRRLLRRNRGHGGFQGYASVLDALERTLHQFASLARSLDQWREAENDYSYRRFLDRYAAFLEAVSESARELAVLDESTLPAHTDRLAGLAATARLRLAEVAEEAALRRLPLADPTRPYGVLVVEANRLMEEVQYTGDVLRGLLPR</sequence>
<accession>A0ABD5ER47</accession>
<organism evidence="7 8">
    <name type="scientific">Streptomyces doudnae</name>
    <dbReference type="NCBI Taxonomy" id="3075536"/>
    <lineage>
        <taxon>Bacteria</taxon>
        <taxon>Bacillati</taxon>
        <taxon>Actinomycetota</taxon>
        <taxon>Actinomycetes</taxon>
        <taxon>Kitasatosporales</taxon>
        <taxon>Streptomycetaceae</taxon>
        <taxon>Streptomyces</taxon>
    </lineage>
</organism>
<comment type="caution">
    <text evidence="7">The sequence shown here is derived from an EMBL/GenBank/DDBJ whole genome shotgun (WGS) entry which is preliminary data.</text>
</comment>
<feature type="transmembrane region" description="Helical" evidence="6">
    <location>
        <begin position="33"/>
        <end position="56"/>
    </location>
</feature>
<gene>
    <name evidence="7" type="ORF">RM877_16700</name>
</gene>
<dbReference type="Proteomes" id="UP001183535">
    <property type="component" value="Unassembled WGS sequence"/>
</dbReference>
<proteinExistence type="predicted"/>
<name>A0ABD5ER47_9ACTN</name>
<evidence type="ECO:0000256" key="3">
    <source>
        <dbReference type="ARBA" id="ARBA00022692"/>
    </source>
</evidence>
<keyword evidence="2" id="KW-1003">Cell membrane</keyword>
<evidence type="ECO:0000256" key="6">
    <source>
        <dbReference type="SAM" id="Phobius"/>
    </source>
</evidence>
<keyword evidence="3 6" id="KW-0812">Transmembrane</keyword>
<evidence type="ECO:0000256" key="5">
    <source>
        <dbReference type="ARBA" id="ARBA00023136"/>
    </source>
</evidence>
<comment type="subcellular location">
    <subcellularLocation>
        <location evidence="1">Cell membrane</location>
        <topology evidence="1">Multi-pass membrane protein</topology>
    </subcellularLocation>
</comment>
<evidence type="ECO:0000256" key="4">
    <source>
        <dbReference type="ARBA" id="ARBA00022989"/>
    </source>
</evidence>
<dbReference type="EMBL" id="JAVRES010000006">
    <property type="protein sequence ID" value="MDT0436325.1"/>
    <property type="molecule type" value="Genomic_DNA"/>
</dbReference>
<keyword evidence="5 6" id="KW-0472">Membrane</keyword>
<dbReference type="Pfam" id="PF06081">
    <property type="entry name" value="ArAE_1"/>
    <property type="match status" value="1"/>
</dbReference>